<dbReference type="InParanoid" id="A0A2P6NY53"/>
<evidence type="ECO:0000256" key="1">
    <source>
        <dbReference type="SAM" id="MobiDB-lite"/>
    </source>
</evidence>
<evidence type="ECO:0000313" key="4">
    <source>
        <dbReference type="Proteomes" id="UP000241769"/>
    </source>
</evidence>
<dbReference type="AlphaFoldDB" id="A0A2P6NY53"/>
<proteinExistence type="predicted"/>
<comment type="caution">
    <text evidence="3">The sequence shown here is derived from an EMBL/GenBank/DDBJ whole genome shotgun (WGS) entry which is preliminary data.</text>
</comment>
<keyword evidence="4" id="KW-1185">Reference proteome</keyword>
<organism evidence="3 4">
    <name type="scientific">Planoprotostelium fungivorum</name>
    <dbReference type="NCBI Taxonomy" id="1890364"/>
    <lineage>
        <taxon>Eukaryota</taxon>
        <taxon>Amoebozoa</taxon>
        <taxon>Evosea</taxon>
        <taxon>Variosea</taxon>
        <taxon>Cavosteliida</taxon>
        <taxon>Cavosteliaceae</taxon>
        <taxon>Planoprotostelium</taxon>
    </lineage>
</organism>
<sequence length="88" mass="9895">MTKLVQHVSTHLLAYTIGLSTAIVSTALAGLFYTSPIDTHSDKIDSENAWKKEKNSWKVKRTPFIRDDHREDDETTPLPEDRLADGGL</sequence>
<dbReference type="Proteomes" id="UP000241769">
    <property type="component" value="Unassembled WGS sequence"/>
</dbReference>
<keyword evidence="2" id="KW-0472">Membrane</keyword>
<keyword evidence="2" id="KW-1133">Transmembrane helix</keyword>
<evidence type="ECO:0000256" key="2">
    <source>
        <dbReference type="SAM" id="Phobius"/>
    </source>
</evidence>
<name>A0A2P6NY53_9EUKA</name>
<dbReference type="EMBL" id="MDYQ01000007">
    <property type="protein sequence ID" value="PRP88887.1"/>
    <property type="molecule type" value="Genomic_DNA"/>
</dbReference>
<feature type="region of interest" description="Disordered" evidence="1">
    <location>
        <begin position="64"/>
        <end position="88"/>
    </location>
</feature>
<evidence type="ECO:0000313" key="3">
    <source>
        <dbReference type="EMBL" id="PRP88887.1"/>
    </source>
</evidence>
<feature type="transmembrane region" description="Helical" evidence="2">
    <location>
        <begin position="12"/>
        <end position="33"/>
    </location>
</feature>
<reference evidence="3 4" key="1">
    <citation type="journal article" date="2018" name="Genome Biol. Evol.">
        <title>Multiple Roots of Fruiting Body Formation in Amoebozoa.</title>
        <authorList>
            <person name="Hillmann F."/>
            <person name="Forbes G."/>
            <person name="Novohradska S."/>
            <person name="Ferling I."/>
            <person name="Riege K."/>
            <person name="Groth M."/>
            <person name="Westermann M."/>
            <person name="Marz M."/>
            <person name="Spaller T."/>
            <person name="Winckler T."/>
            <person name="Schaap P."/>
            <person name="Glockner G."/>
        </authorList>
    </citation>
    <scope>NUCLEOTIDE SEQUENCE [LARGE SCALE GENOMIC DNA]</scope>
    <source>
        <strain evidence="3 4">Jena</strain>
    </source>
</reference>
<gene>
    <name evidence="3" type="ORF">PROFUN_00355</name>
</gene>
<protein>
    <submittedName>
        <fullName evidence="3">Uncharacterized protein</fullName>
    </submittedName>
</protein>
<keyword evidence="2" id="KW-0812">Transmembrane</keyword>
<feature type="compositionally biased region" description="Basic and acidic residues" evidence="1">
    <location>
        <begin position="79"/>
        <end position="88"/>
    </location>
</feature>
<accession>A0A2P6NY53</accession>